<protein>
    <submittedName>
        <fullName evidence="1">2812_t:CDS:1</fullName>
    </submittedName>
</protein>
<keyword evidence="2" id="KW-1185">Reference proteome</keyword>
<accession>A0ACA9NK13</accession>
<dbReference type="EMBL" id="CAJVPT010020670">
    <property type="protein sequence ID" value="CAG8649895.1"/>
    <property type="molecule type" value="Genomic_DNA"/>
</dbReference>
<organism evidence="1 2">
    <name type="scientific">Acaulospora colombiana</name>
    <dbReference type="NCBI Taxonomy" id="27376"/>
    <lineage>
        <taxon>Eukaryota</taxon>
        <taxon>Fungi</taxon>
        <taxon>Fungi incertae sedis</taxon>
        <taxon>Mucoromycota</taxon>
        <taxon>Glomeromycotina</taxon>
        <taxon>Glomeromycetes</taxon>
        <taxon>Diversisporales</taxon>
        <taxon>Acaulosporaceae</taxon>
        <taxon>Acaulospora</taxon>
    </lineage>
</organism>
<evidence type="ECO:0000313" key="1">
    <source>
        <dbReference type="EMBL" id="CAG8649895.1"/>
    </source>
</evidence>
<dbReference type="Proteomes" id="UP000789525">
    <property type="component" value="Unassembled WGS sequence"/>
</dbReference>
<feature type="non-terminal residue" evidence="1">
    <location>
        <position position="139"/>
    </location>
</feature>
<name>A0ACA9NK13_9GLOM</name>
<reference evidence="1" key="1">
    <citation type="submission" date="2021-06" db="EMBL/GenBank/DDBJ databases">
        <authorList>
            <person name="Kallberg Y."/>
            <person name="Tangrot J."/>
            <person name="Rosling A."/>
        </authorList>
    </citation>
    <scope>NUCLEOTIDE SEQUENCE</scope>
    <source>
        <strain evidence="1">CL356</strain>
    </source>
</reference>
<proteinExistence type="predicted"/>
<comment type="caution">
    <text evidence="1">The sequence shown here is derived from an EMBL/GenBank/DDBJ whole genome shotgun (WGS) entry which is preliminary data.</text>
</comment>
<gene>
    <name evidence="1" type="ORF">ACOLOM_LOCUS8218</name>
</gene>
<evidence type="ECO:0000313" key="2">
    <source>
        <dbReference type="Proteomes" id="UP000789525"/>
    </source>
</evidence>
<sequence length="139" mass="15971">MNKKRPTKLDPDLELIKSDDVCDKKRFKKDPNEDLYKPEVLEIEKGKSILTEEAMSDEFAAAISKILKSSVKSSDQNVLSPILSRSRSIERELDEAKLEYRARKVINMEKKKSASKDRVKTDFATIDKERKLRKVATKG</sequence>